<keyword evidence="2" id="KW-1185">Reference proteome</keyword>
<dbReference type="Proteomes" id="UP000314294">
    <property type="component" value="Unassembled WGS sequence"/>
</dbReference>
<gene>
    <name evidence="1" type="ORF">EYF80_034767</name>
</gene>
<dbReference type="AlphaFoldDB" id="A0A4Z2GP27"/>
<proteinExistence type="predicted"/>
<organism evidence="1 2">
    <name type="scientific">Liparis tanakae</name>
    <name type="common">Tanaka's snailfish</name>
    <dbReference type="NCBI Taxonomy" id="230148"/>
    <lineage>
        <taxon>Eukaryota</taxon>
        <taxon>Metazoa</taxon>
        <taxon>Chordata</taxon>
        <taxon>Craniata</taxon>
        <taxon>Vertebrata</taxon>
        <taxon>Euteleostomi</taxon>
        <taxon>Actinopterygii</taxon>
        <taxon>Neopterygii</taxon>
        <taxon>Teleostei</taxon>
        <taxon>Neoteleostei</taxon>
        <taxon>Acanthomorphata</taxon>
        <taxon>Eupercaria</taxon>
        <taxon>Perciformes</taxon>
        <taxon>Cottioidei</taxon>
        <taxon>Cottales</taxon>
        <taxon>Liparidae</taxon>
        <taxon>Liparis</taxon>
    </lineage>
</organism>
<name>A0A4Z2GP27_9TELE</name>
<comment type="caution">
    <text evidence="1">The sequence shown here is derived from an EMBL/GenBank/DDBJ whole genome shotgun (WGS) entry which is preliminary data.</text>
</comment>
<dbReference type="EMBL" id="SRLO01000469">
    <property type="protein sequence ID" value="TNN54980.1"/>
    <property type="molecule type" value="Genomic_DNA"/>
</dbReference>
<evidence type="ECO:0000313" key="2">
    <source>
        <dbReference type="Proteomes" id="UP000314294"/>
    </source>
</evidence>
<sequence>MKDNKEAAAVPPAGRLQPGSSTFIFSFARRVELQVSEVRRHNESDWRWRFSFVWTGRRADGDRLTATSRAAALLVADPSILSTSAALQQRSVKSR</sequence>
<protein>
    <submittedName>
        <fullName evidence="1">Uncharacterized protein</fullName>
    </submittedName>
</protein>
<reference evidence="1 2" key="1">
    <citation type="submission" date="2019-03" db="EMBL/GenBank/DDBJ databases">
        <title>First draft genome of Liparis tanakae, snailfish: a comprehensive survey of snailfish specific genes.</title>
        <authorList>
            <person name="Kim W."/>
            <person name="Song I."/>
            <person name="Jeong J.-H."/>
            <person name="Kim D."/>
            <person name="Kim S."/>
            <person name="Ryu S."/>
            <person name="Song J.Y."/>
            <person name="Lee S.K."/>
        </authorList>
    </citation>
    <scope>NUCLEOTIDE SEQUENCE [LARGE SCALE GENOMIC DNA]</scope>
    <source>
        <tissue evidence="1">Muscle</tissue>
    </source>
</reference>
<evidence type="ECO:0000313" key="1">
    <source>
        <dbReference type="EMBL" id="TNN54980.1"/>
    </source>
</evidence>
<accession>A0A4Z2GP27</accession>